<dbReference type="EMBL" id="BARV01008190">
    <property type="protein sequence ID" value="GAI17128.1"/>
    <property type="molecule type" value="Genomic_DNA"/>
</dbReference>
<dbReference type="AlphaFoldDB" id="X1LDF3"/>
<dbReference type="Gene3D" id="2.60.40.10">
    <property type="entry name" value="Immunoglobulins"/>
    <property type="match status" value="3"/>
</dbReference>
<reference evidence="2" key="1">
    <citation type="journal article" date="2014" name="Front. Microbiol.">
        <title>High frequency of phylogenetically diverse reductive dehalogenase-homologous genes in deep subseafloor sedimentary metagenomes.</title>
        <authorList>
            <person name="Kawai M."/>
            <person name="Futagami T."/>
            <person name="Toyoda A."/>
            <person name="Takaki Y."/>
            <person name="Nishi S."/>
            <person name="Hori S."/>
            <person name="Arai W."/>
            <person name="Tsubouchi T."/>
            <person name="Morono Y."/>
            <person name="Uchiyama I."/>
            <person name="Ito T."/>
            <person name="Fujiyama A."/>
            <person name="Inagaki F."/>
            <person name="Takami H."/>
        </authorList>
    </citation>
    <scope>NUCLEOTIDE SEQUENCE</scope>
    <source>
        <strain evidence="2">Expedition CK06-06</strain>
    </source>
</reference>
<evidence type="ECO:0000259" key="1">
    <source>
        <dbReference type="PROSITE" id="PS50853"/>
    </source>
</evidence>
<proteinExistence type="predicted"/>
<gene>
    <name evidence="2" type="ORF">S06H3_16546</name>
</gene>
<sequence>AALYLNNSPNNQIILNTFYNNFLAVFPQTAIDINSNTVIMNNFISNGIAATLFDNCTNNYWNSTIASEIKTISANTLDYSNFTPYRIGGPFDITLGADVTPLPIITGITASITNYNVNLKWSKSTPVDFSAYNIYISDIPGTTNLSKSDIIIKIPNVNTTNYSHFPGLGTWYYHVTVSDIPDPNNFTNECWYSSETSVTVTNLPPPLIQAPSLLVIAVSTNQIDIIWNSISNATSYTLYRNTIPETNTATNITGFISTITNYSNTGLFPGTIYYYWMKAYNISGSSEYSVVASAKTLSGDIIPPAIPVIISIDADRNITITWNANTEPDFLQYNIYRSTTSGSGYVKVTSITNIDTTSYVDSG</sequence>
<organism evidence="2">
    <name type="scientific">marine sediment metagenome</name>
    <dbReference type="NCBI Taxonomy" id="412755"/>
    <lineage>
        <taxon>unclassified sequences</taxon>
        <taxon>metagenomes</taxon>
        <taxon>ecological metagenomes</taxon>
    </lineage>
</organism>
<protein>
    <recommendedName>
        <fullName evidence="1">Fibronectin type-III domain-containing protein</fullName>
    </recommendedName>
</protein>
<dbReference type="SUPFAM" id="SSF49265">
    <property type="entry name" value="Fibronectin type III"/>
    <property type="match status" value="1"/>
</dbReference>
<dbReference type="InterPro" id="IPR036116">
    <property type="entry name" value="FN3_sf"/>
</dbReference>
<dbReference type="PROSITE" id="PS50853">
    <property type="entry name" value="FN3"/>
    <property type="match status" value="2"/>
</dbReference>
<feature type="non-terminal residue" evidence="2">
    <location>
        <position position="1"/>
    </location>
</feature>
<accession>X1LDF3</accession>
<feature type="domain" description="Fibronectin type-III" evidence="1">
    <location>
        <begin position="303"/>
        <end position="363"/>
    </location>
</feature>
<feature type="domain" description="Fibronectin type-III" evidence="1">
    <location>
        <begin position="207"/>
        <end position="299"/>
    </location>
</feature>
<comment type="caution">
    <text evidence="2">The sequence shown here is derived from an EMBL/GenBank/DDBJ whole genome shotgun (WGS) entry which is preliminary data.</text>
</comment>
<evidence type="ECO:0000313" key="2">
    <source>
        <dbReference type="EMBL" id="GAI17128.1"/>
    </source>
</evidence>
<name>X1LDF3_9ZZZZ</name>
<dbReference type="InterPro" id="IPR003961">
    <property type="entry name" value="FN3_dom"/>
</dbReference>
<dbReference type="InterPro" id="IPR013783">
    <property type="entry name" value="Ig-like_fold"/>
</dbReference>
<dbReference type="CDD" id="cd00063">
    <property type="entry name" value="FN3"/>
    <property type="match status" value="1"/>
</dbReference>
<feature type="non-terminal residue" evidence="2">
    <location>
        <position position="363"/>
    </location>
</feature>